<proteinExistence type="inferred from homology"/>
<keyword evidence="2 5" id="KW-0645">Protease</keyword>
<dbReference type="InterPro" id="IPR000209">
    <property type="entry name" value="Peptidase_S8/S53_dom"/>
</dbReference>
<dbReference type="Pfam" id="PF16361">
    <property type="entry name" value="Peptidase_S8_N"/>
    <property type="match status" value="1"/>
</dbReference>
<dbReference type="InterPro" id="IPR003961">
    <property type="entry name" value="FN3_dom"/>
</dbReference>
<dbReference type="PANTHER" id="PTHR43806:SF11">
    <property type="entry name" value="CEREVISIN-RELATED"/>
    <property type="match status" value="1"/>
</dbReference>
<organism evidence="9 10">
    <name type="scientific">Reichenbachiella ulvae</name>
    <dbReference type="NCBI Taxonomy" id="2980104"/>
    <lineage>
        <taxon>Bacteria</taxon>
        <taxon>Pseudomonadati</taxon>
        <taxon>Bacteroidota</taxon>
        <taxon>Cytophagia</taxon>
        <taxon>Cytophagales</taxon>
        <taxon>Reichenbachiellaceae</taxon>
        <taxon>Reichenbachiella</taxon>
    </lineage>
</organism>
<dbReference type="RefSeq" id="WP_264136019.1">
    <property type="nucleotide sequence ID" value="NZ_JAOYOD010000001.1"/>
</dbReference>
<keyword evidence="4 5" id="KW-0720">Serine protease</keyword>
<comment type="caution">
    <text evidence="9">The sequence shown here is derived from an EMBL/GenBank/DDBJ whole genome shotgun (WGS) entry which is preliminary data.</text>
</comment>
<keyword evidence="3 5" id="KW-0378">Hydrolase</keyword>
<evidence type="ECO:0000256" key="6">
    <source>
        <dbReference type="RuleBase" id="RU003355"/>
    </source>
</evidence>
<dbReference type="InterPro" id="IPR036852">
    <property type="entry name" value="Peptidase_S8/S53_dom_sf"/>
</dbReference>
<dbReference type="InterPro" id="IPR013783">
    <property type="entry name" value="Ig-like_fold"/>
</dbReference>
<evidence type="ECO:0000256" key="4">
    <source>
        <dbReference type="ARBA" id="ARBA00022825"/>
    </source>
</evidence>
<protein>
    <submittedName>
        <fullName evidence="9">S8 family serine peptidase</fullName>
    </submittedName>
</protein>
<dbReference type="InterPro" id="IPR023827">
    <property type="entry name" value="Peptidase_S8_Asp-AS"/>
</dbReference>
<evidence type="ECO:0000256" key="5">
    <source>
        <dbReference type="PROSITE-ProRule" id="PRU01240"/>
    </source>
</evidence>
<evidence type="ECO:0000313" key="10">
    <source>
        <dbReference type="Proteomes" id="UP001300692"/>
    </source>
</evidence>
<dbReference type="SUPFAM" id="SSF52743">
    <property type="entry name" value="Subtilisin-like"/>
    <property type="match status" value="1"/>
</dbReference>
<feature type="signal peptide" evidence="7">
    <location>
        <begin position="1"/>
        <end position="30"/>
    </location>
</feature>
<dbReference type="InterPro" id="IPR023828">
    <property type="entry name" value="Peptidase_S8_Ser-AS"/>
</dbReference>
<dbReference type="PROSITE" id="PS00136">
    <property type="entry name" value="SUBTILASE_ASP"/>
    <property type="match status" value="1"/>
</dbReference>
<reference evidence="9 10" key="1">
    <citation type="submission" date="2022-10" db="EMBL/GenBank/DDBJ databases">
        <title>Comparative genomics and taxonomic characterization of three novel marine species of genus Reichenbachiella exhibiting antioxidant and polysaccharide degradation activities.</title>
        <authorList>
            <person name="Muhammad N."/>
            <person name="Lee Y.-J."/>
            <person name="Ko J."/>
            <person name="Kim S.-G."/>
        </authorList>
    </citation>
    <scope>NUCLEOTIDE SEQUENCE [LARGE SCALE GENOMIC DNA]</scope>
    <source>
        <strain evidence="9 10">ABR2-5</strain>
    </source>
</reference>
<keyword evidence="7" id="KW-0732">Signal</keyword>
<dbReference type="NCBIfam" id="TIGR04183">
    <property type="entry name" value="Por_Secre_tail"/>
    <property type="match status" value="1"/>
</dbReference>
<dbReference type="Gene3D" id="2.60.40.10">
    <property type="entry name" value="Immunoglobulins"/>
    <property type="match status" value="3"/>
</dbReference>
<dbReference type="PROSITE" id="PS50853">
    <property type="entry name" value="FN3"/>
    <property type="match status" value="1"/>
</dbReference>
<dbReference type="Gene3D" id="3.40.50.200">
    <property type="entry name" value="Peptidase S8/S53 domain"/>
    <property type="match status" value="1"/>
</dbReference>
<dbReference type="InterPro" id="IPR032304">
    <property type="entry name" value="Peptidase_S8_N"/>
</dbReference>
<accession>A0ABT3CNA3</accession>
<name>A0ABT3CNA3_9BACT</name>
<evidence type="ECO:0000256" key="2">
    <source>
        <dbReference type="ARBA" id="ARBA00022670"/>
    </source>
</evidence>
<evidence type="ECO:0000256" key="3">
    <source>
        <dbReference type="ARBA" id="ARBA00022801"/>
    </source>
</evidence>
<dbReference type="InterPro" id="IPR026444">
    <property type="entry name" value="Secre_tail"/>
</dbReference>
<dbReference type="SUPFAM" id="SSF49265">
    <property type="entry name" value="Fibronectin type III"/>
    <property type="match status" value="1"/>
</dbReference>
<dbReference type="EMBL" id="JAOYOD010000001">
    <property type="protein sequence ID" value="MCV9385226.1"/>
    <property type="molecule type" value="Genomic_DNA"/>
</dbReference>
<feature type="active site" description="Charge relay system" evidence="5">
    <location>
        <position position="272"/>
    </location>
</feature>
<dbReference type="PROSITE" id="PS00138">
    <property type="entry name" value="SUBTILASE_SER"/>
    <property type="match status" value="1"/>
</dbReference>
<dbReference type="Pfam" id="PF18962">
    <property type="entry name" value="Por_Secre_tail"/>
    <property type="match status" value="1"/>
</dbReference>
<dbReference type="InterPro" id="IPR050131">
    <property type="entry name" value="Peptidase_S8_subtilisin-like"/>
</dbReference>
<feature type="domain" description="Fibronectin type-III" evidence="8">
    <location>
        <begin position="520"/>
        <end position="625"/>
    </location>
</feature>
<dbReference type="PROSITE" id="PS00137">
    <property type="entry name" value="SUBTILASE_HIS"/>
    <property type="match status" value="1"/>
</dbReference>
<dbReference type="InterPro" id="IPR015500">
    <property type="entry name" value="Peptidase_S8_subtilisin-rel"/>
</dbReference>
<dbReference type="PRINTS" id="PR00723">
    <property type="entry name" value="SUBTILISIN"/>
</dbReference>
<feature type="active site" description="Charge relay system" evidence="5">
    <location>
        <position position="217"/>
    </location>
</feature>
<dbReference type="Proteomes" id="UP001300692">
    <property type="component" value="Unassembled WGS sequence"/>
</dbReference>
<sequence>MRKIVDIKLSLKLLSCLAFALIISSQIANAQNADTDLIQGKIRVKFTPESIENQSNLRVRPSSSPSHMGIEKMDELSDRIGVKNIKRVFPYSPKHEAKHRKYGLHLWYELEFDPDLDPNDIVKQYQGISDLEIIKPVYKKVNLDGNSEPVVIKKDNLRELDTQSTSADSIIFDDPLVADQWHYQNYGNVGLEGFDIDLFNAWQSQTGSSDIIVSVVDAGIDVYHEDLEANIWKNQAEINGEEGVDDDGNGYVDDYFGYNFNSDLGTIYSGSHGTHVAGTVGAVSNNGLGVAGVAGGDGSGNGVKLMSCQVFTETGSGGANFAEAIVYGADNGAVISQNSWGYNQIEYYEPEVYDAIKYFVAEAGNYEGSPMKGGVLFFAAGNTGAESRRYPGLFEEVICVSATGPTGFPSPYTTYGDWVDIAAPGGDMTNFGEEGGVLSTLPDNNYGYIEGTSMACPHVSGVAALIISKFGGEDFTADDLKRIIINSTDRLIFIHDNKYGRGYLNADKALLEDSRVPPNPISDLAAKETFHNEVRLSWTVPNDDSGEEPLNYYLAIAESAITKDNFDSNSLFLLENTAAIGEEFEINITGLIKEKDYWFAVKSTDQFENLSDISNILKTTTSKEPHFMESVRSLSLKIDASVTPVKDTTFQFSNIGEGIVYWNTLIRNEDYFRYPIEEENTTSTSVNSLTQTINYSSLPTTVENFSTSNIIETGELNIQSLEDMSLASAFNTQNRDHWKNDATQFVAGISYDNGTYPGILAGTGNENAGLIMATRYEIPYDYSFNLTHVQAVLFPETNEVPIIVEIKKGGRTNPLEAETIYTQKYYPDTTNILKYYTIPIYQPQRFSNNEFFWVVLHFPSEMTNPIACQLGQEYLPNTFYFSRSNGRNYEDFVRYYDRPLIPMIDALSTGDDGSYVFLNPTSGEIPAGTSEAITATIDVSHLTNGHHLASVGIMTNDVHKPMINIEVKVEVTGQKPVVDNDKRYSFEAYVGRENSLSLELENTGLDTLIIYDLSSTDLDLIRDFEDPIKIFSSEVGLVPFKYTPISSGLIGTNLNLSTNIGVLPFSLEIKSKTEPVINVIFDTLTVDVDYGSTAQLDVTLENNGSDSELLYDLSHYSIPETYSGKTPSKLTYNILDSNDAGGPTAGLWEDITGFGSKTTTKPFIDSVFALGMKFPFFNEQIESTWIFSHAQLNTYINASLIPIKIDGYFMSLDTLYHHNFGDRSVFTFVSRIQEFVNSKFNVYGELTYQIVLFRDGTIEFRYQDVDDLTADMKYQVLTKGIEDNDSLVYRDFDTVGRDLFSGQVIRFEPTSTISMISEASPIKGSIGPGSSKTISLTIDPENYEMPSGLYNNNFLIKDNTYEGSHSFPFQINVTGQGLIEIDDSLHFEKVKIGLPKTAHLMINNTGFGSLELSQATFSSNEFSTSVTLPITVEALSNIAIPVVFDPIKSGSVSGYLDLAFSSGETKTILLNGTGAFDAEYTFDFPGSISVNLVGGNKTTVPVTISNTTANNVPLEFIAQNSIYGSLDTPTPSKAMDKPNEELWSNFGYQWQHSDSTRQYYQWRDLKRNGQLIQIDTSAFHLLKLPFAFPFYGEKFDSIWISNEGFVTVVEPDEQTIIPLFEAGDGFKGMIAPYWANLRPSNPEEGILLDIQSDRVLIQWDNFTSISQYLEGGTVTFQLEIVQDGSIYFHYKDIINWTGLLKYGLESPDESEVLQEREGLFVANFFPFGDSTTLSIHPPLTKSLSAGETQNLDLILSAEDLYHPGSYQDSVVVTTNSEKQPKFTIPFQINVTGSPKLIADTELKWEEVVYKEDLIIRQSFEIRNEGYDVLSIESISNSSSLGTMSVYDTDGNKYIRLSSGLLSEAIEIGQWESLTLIVEIPVKSNNIIIGNFDLSGNFDTHHVNVEAKIVSPPIFDWDGMDQSFSMLQTQTKEFQFNINNTGSSTLVLDMTPAIVPPADGNSNVGTIDKIGNFTKDQPVSVDSLSIDSKEIADGIATTFIETGTYAFANKFENSEENFYLTHIKIYEVLKHQNELMTISVYYGGEKPQEGQLAFRQSFIIDQEIDEEWVYFELEEPLSIPSNQDFIIMVEQPTTIKFIGYDSTNDLDLRQKTFTGVYQKDGQYYWNSHIVYNNTNYVWKIRPLTASGEDAWLDLDIKKAKVAPGESLSITAIIDPKNTAPGKHQGKVLVASNDPDNSNSELTIDLSINGAAQFDYYPNIYEDTLRITETEEKVFSYLFSDPEGEQMTLELDSIDGTIDVEFEQTGDRTGQVKVRTDYEDAGIHHLAISLSDASGNLVRDTVVLEVINKNRPPVFNSEYEIINMNLAGTNQSLSIDPYDLFSDPDGDDIRVYAGNFTPEIVDLGFGSYFLNLTAITEGTGMLIFAADDGQEGGYVESYAYAQIINDPDAVGGETNSTQEAERILSSMNSDFICFPNPVTNRYSKIYYNLSESSNVKITLLNTMGQILIEDQLGQKEAGTYLHQLDIGGLYRGVYHCIIKTDQEKKSLKIVLQ</sequence>
<evidence type="ECO:0000256" key="1">
    <source>
        <dbReference type="ARBA" id="ARBA00011073"/>
    </source>
</evidence>
<evidence type="ECO:0000313" key="9">
    <source>
        <dbReference type="EMBL" id="MCV9385226.1"/>
    </source>
</evidence>
<comment type="similarity">
    <text evidence="1 5 6">Belongs to the peptidase S8 family.</text>
</comment>
<dbReference type="InterPro" id="IPR022398">
    <property type="entry name" value="Peptidase_S8_His-AS"/>
</dbReference>
<dbReference type="InterPro" id="IPR036116">
    <property type="entry name" value="FN3_sf"/>
</dbReference>
<feature type="chain" id="PRO_5045603144" evidence="7">
    <location>
        <begin position="31"/>
        <end position="2510"/>
    </location>
</feature>
<dbReference type="PANTHER" id="PTHR43806">
    <property type="entry name" value="PEPTIDASE S8"/>
    <property type="match status" value="1"/>
</dbReference>
<evidence type="ECO:0000256" key="7">
    <source>
        <dbReference type="SAM" id="SignalP"/>
    </source>
</evidence>
<dbReference type="Pfam" id="PF00082">
    <property type="entry name" value="Peptidase_S8"/>
    <property type="match status" value="1"/>
</dbReference>
<dbReference type="PROSITE" id="PS51892">
    <property type="entry name" value="SUBTILASE"/>
    <property type="match status" value="1"/>
</dbReference>
<feature type="active site" description="Charge relay system" evidence="5">
    <location>
        <position position="453"/>
    </location>
</feature>
<evidence type="ECO:0000259" key="8">
    <source>
        <dbReference type="PROSITE" id="PS50853"/>
    </source>
</evidence>
<keyword evidence="10" id="KW-1185">Reference proteome</keyword>
<gene>
    <name evidence="9" type="ORF">N7U62_01050</name>
</gene>